<accession>A0A369AYD2</accession>
<organism evidence="9 12">
    <name type="scientific">Vagococcus fluvialis</name>
    <dbReference type="NCBI Taxonomy" id="2738"/>
    <lineage>
        <taxon>Bacteria</taxon>
        <taxon>Bacillati</taxon>
        <taxon>Bacillota</taxon>
        <taxon>Bacilli</taxon>
        <taxon>Lactobacillales</taxon>
        <taxon>Enterococcaceae</taxon>
        <taxon>Vagococcus</taxon>
    </lineage>
</organism>
<comment type="subcellular location">
    <subcellularLocation>
        <location evidence="1">Cell membrane</location>
        <topology evidence="1">Single-pass membrane protein</topology>
    </subcellularLocation>
</comment>
<evidence type="ECO:0000256" key="4">
    <source>
        <dbReference type="ARBA" id="ARBA00022989"/>
    </source>
</evidence>
<proteinExistence type="predicted"/>
<keyword evidence="3 7" id="KW-0812">Transmembrane</keyword>
<sequence length="114" mass="12711">MNKRLTKSRSNIVISGSLAGVAEYIGIDPTIVRVIYVILSVATTGFPGFLLYIALMVLLPSGNTQNNTNRQNYDGPYSNFHPYEGNKYSSSKKSSRPRKEAEKVDVSEDDWSDF</sequence>
<keyword evidence="11" id="KW-1185">Reference proteome</keyword>
<dbReference type="EMBL" id="NGJX01000004">
    <property type="protein sequence ID" value="RSU02762.1"/>
    <property type="molecule type" value="Genomic_DNA"/>
</dbReference>
<evidence type="ECO:0000259" key="8">
    <source>
        <dbReference type="Pfam" id="PF04024"/>
    </source>
</evidence>
<dbReference type="RefSeq" id="WP_086341591.1">
    <property type="nucleotide sequence ID" value="NZ_CP081459.1"/>
</dbReference>
<protein>
    <submittedName>
        <fullName evidence="9">PspC domain-containing protein</fullName>
    </submittedName>
</protein>
<evidence type="ECO:0000313" key="11">
    <source>
        <dbReference type="Proteomes" id="UP000288197"/>
    </source>
</evidence>
<dbReference type="GeneID" id="63146141"/>
<feature type="compositionally biased region" description="Basic and acidic residues" evidence="6">
    <location>
        <begin position="97"/>
        <end position="106"/>
    </location>
</feature>
<evidence type="ECO:0000256" key="2">
    <source>
        <dbReference type="ARBA" id="ARBA00022475"/>
    </source>
</evidence>
<evidence type="ECO:0000313" key="10">
    <source>
        <dbReference type="EMBL" id="RSU02762.1"/>
    </source>
</evidence>
<feature type="domain" description="Phage shock protein PspC N-terminal" evidence="8">
    <location>
        <begin position="3"/>
        <end position="61"/>
    </location>
</feature>
<dbReference type="Proteomes" id="UP000288197">
    <property type="component" value="Unassembled WGS sequence"/>
</dbReference>
<dbReference type="InterPro" id="IPR007168">
    <property type="entry name" value="Phageshock_PspC_N"/>
</dbReference>
<keyword evidence="5 7" id="KW-0472">Membrane</keyword>
<reference evidence="10 11" key="1">
    <citation type="submission" date="2017-05" db="EMBL/GenBank/DDBJ databases">
        <title>Vagococcus spp. assemblies.</title>
        <authorList>
            <person name="Gulvik C.A."/>
        </authorList>
    </citation>
    <scope>NUCLEOTIDE SEQUENCE [LARGE SCALE GENOMIC DNA]</scope>
    <source>
        <strain evidence="10 11">NCFB 2497</strain>
    </source>
</reference>
<evidence type="ECO:0000256" key="5">
    <source>
        <dbReference type="ARBA" id="ARBA00023136"/>
    </source>
</evidence>
<feature type="region of interest" description="Disordered" evidence="6">
    <location>
        <begin position="65"/>
        <end position="114"/>
    </location>
</feature>
<evidence type="ECO:0000256" key="7">
    <source>
        <dbReference type="SAM" id="Phobius"/>
    </source>
</evidence>
<dbReference type="GO" id="GO:0005886">
    <property type="term" value="C:plasma membrane"/>
    <property type="evidence" value="ECO:0007669"/>
    <property type="project" value="UniProtKB-SubCell"/>
</dbReference>
<dbReference type="EMBL" id="JAAVMB010000006">
    <property type="protein sequence ID" value="NKC67782.1"/>
    <property type="molecule type" value="Genomic_DNA"/>
</dbReference>
<evidence type="ECO:0000256" key="6">
    <source>
        <dbReference type="SAM" id="MobiDB-lite"/>
    </source>
</evidence>
<dbReference type="AlphaFoldDB" id="A0A369AYD2"/>
<dbReference type="Proteomes" id="UP000521358">
    <property type="component" value="Unassembled WGS sequence"/>
</dbReference>
<feature type="transmembrane region" description="Helical" evidence="7">
    <location>
        <begin position="34"/>
        <end position="59"/>
    </location>
</feature>
<evidence type="ECO:0000256" key="3">
    <source>
        <dbReference type="ARBA" id="ARBA00022692"/>
    </source>
</evidence>
<gene>
    <name evidence="10" type="ORF">CBF32_05705</name>
    <name evidence="9" type="ORF">HED35_06770</name>
</gene>
<dbReference type="PANTHER" id="PTHR33885:SF3">
    <property type="entry name" value="PHAGE SHOCK PROTEIN C"/>
    <property type="match status" value="1"/>
</dbReference>
<name>A0A369AYD2_9ENTE</name>
<dbReference type="PANTHER" id="PTHR33885">
    <property type="entry name" value="PHAGE SHOCK PROTEIN C"/>
    <property type="match status" value="1"/>
</dbReference>
<dbReference type="InterPro" id="IPR052027">
    <property type="entry name" value="PspC"/>
</dbReference>
<evidence type="ECO:0000313" key="9">
    <source>
        <dbReference type="EMBL" id="NKC67782.1"/>
    </source>
</evidence>
<dbReference type="OrthoDB" id="9815286at2"/>
<reference evidence="9 12" key="2">
    <citation type="submission" date="2020-03" db="EMBL/GenBank/DDBJ databases">
        <title>Bacterial samples isolated from urine from healthy bovine heifers (Gyr breed).</title>
        <authorList>
            <person name="Giannattasio-Ferraz S."/>
            <person name="Maskeri L."/>
            <person name="Penido A."/>
            <person name="Barbosa-Stancioli E.F."/>
            <person name="Putonti C."/>
        </authorList>
    </citation>
    <scope>NUCLEOTIDE SEQUENCE [LARGE SCALE GENOMIC DNA]</scope>
    <source>
        <strain evidence="9 12">UFMG-H7</strain>
    </source>
</reference>
<keyword evidence="2" id="KW-1003">Cell membrane</keyword>
<evidence type="ECO:0000256" key="1">
    <source>
        <dbReference type="ARBA" id="ARBA00004162"/>
    </source>
</evidence>
<keyword evidence="4 7" id="KW-1133">Transmembrane helix</keyword>
<dbReference type="Pfam" id="PF04024">
    <property type="entry name" value="PspC"/>
    <property type="match status" value="1"/>
</dbReference>
<evidence type="ECO:0000313" key="12">
    <source>
        <dbReference type="Proteomes" id="UP000521358"/>
    </source>
</evidence>
<comment type="caution">
    <text evidence="9">The sequence shown here is derived from an EMBL/GenBank/DDBJ whole genome shotgun (WGS) entry which is preliminary data.</text>
</comment>